<keyword evidence="1" id="KW-0521">NADP</keyword>
<dbReference type="InterPro" id="IPR036291">
    <property type="entry name" value="NAD(P)-bd_dom_sf"/>
</dbReference>
<dbReference type="CDD" id="cd08253">
    <property type="entry name" value="zeta_crystallin"/>
    <property type="match status" value="1"/>
</dbReference>
<dbReference type="AlphaFoldDB" id="A0A972P0U3"/>
<dbReference type="EMBL" id="WOEZ01000260">
    <property type="protein sequence ID" value="NPT61277.1"/>
    <property type="molecule type" value="Genomic_DNA"/>
</dbReference>
<dbReference type="SMART" id="SM00829">
    <property type="entry name" value="PKS_ER"/>
    <property type="match status" value="1"/>
</dbReference>
<keyword evidence="4" id="KW-1185">Reference proteome</keyword>
<dbReference type="SUPFAM" id="SSF50129">
    <property type="entry name" value="GroES-like"/>
    <property type="match status" value="1"/>
</dbReference>
<dbReference type="InterPro" id="IPR051603">
    <property type="entry name" value="Zinc-ADH_QOR/CCCR"/>
</dbReference>
<evidence type="ECO:0000313" key="3">
    <source>
        <dbReference type="EMBL" id="NPT61277.1"/>
    </source>
</evidence>
<gene>
    <name evidence="3" type="ORF">GNZ13_43790</name>
</gene>
<name>A0A972P0U3_9BURK</name>
<dbReference type="InterPro" id="IPR020843">
    <property type="entry name" value="ER"/>
</dbReference>
<dbReference type="InterPro" id="IPR011032">
    <property type="entry name" value="GroES-like_sf"/>
</dbReference>
<evidence type="ECO:0000259" key="2">
    <source>
        <dbReference type="SMART" id="SM00829"/>
    </source>
</evidence>
<protein>
    <submittedName>
        <fullName evidence="3">Zinc-binding dehydrogenase</fullName>
    </submittedName>
</protein>
<evidence type="ECO:0000256" key="1">
    <source>
        <dbReference type="ARBA" id="ARBA00022857"/>
    </source>
</evidence>
<dbReference type="Gene3D" id="3.90.180.10">
    <property type="entry name" value="Medium-chain alcohol dehydrogenases, catalytic domain"/>
    <property type="match status" value="1"/>
</dbReference>
<sequence>MRAAWYSRNGEAREVLMVGEMPIPEPGRGEVRVRIACSGVNPSDVKSRRNRPLASERIVPHSDGAGVIDMVGEGVNPDRIGERVWVWNGQWQRPMGTAAQYVVLPELQAVELPAAVDFAAAACLGIPATTAFQAIHMLGDITGKTVLVVGASSAVGHYATQFAAMGGAKVIGTVGSVEKARHAVDAGTSETIYYKEENVPERVKAITKGLGVHAIVDMDFSTTIKWLPFGVLAPHGTIICYGSNAPGETAVPFRDLLFGSISLRFFVVYDLDRVDRQRATDGLTKLLEEGKLQHTIGARFPLDDIAAAHEAVEAGSLIGNVVLDLP</sequence>
<dbReference type="Pfam" id="PF00107">
    <property type="entry name" value="ADH_zinc_N"/>
    <property type="match status" value="1"/>
</dbReference>
<organism evidence="3 4">
    <name type="scientific">Paraburkholderia elongata</name>
    <dbReference type="NCBI Taxonomy" id="2675747"/>
    <lineage>
        <taxon>Bacteria</taxon>
        <taxon>Pseudomonadati</taxon>
        <taxon>Pseudomonadota</taxon>
        <taxon>Betaproteobacteria</taxon>
        <taxon>Burkholderiales</taxon>
        <taxon>Burkholderiaceae</taxon>
        <taxon>Paraburkholderia</taxon>
    </lineage>
</organism>
<accession>A0A972P0U3</accession>
<dbReference type="GO" id="GO:0016491">
    <property type="term" value="F:oxidoreductase activity"/>
    <property type="evidence" value="ECO:0007669"/>
    <property type="project" value="InterPro"/>
</dbReference>
<dbReference type="Pfam" id="PF08240">
    <property type="entry name" value="ADH_N"/>
    <property type="match status" value="1"/>
</dbReference>
<dbReference type="InterPro" id="IPR013154">
    <property type="entry name" value="ADH-like_N"/>
</dbReference>
<proteinExistence type="predicted"/>
<comment type="caution">
    <text evidence="3">The sequence shown here is derived from an EMBL/GenBank/DDBJ whole genome shotgun (WGS) entry which is preliminary data.</text>
</comment>
<dbReference type="Proteomes" id="UP000655523">
    <property type="component" value="Unassembled WGS sequence"/>
</dbReference>
<evidence type="ECO:0000313" key="4">
    <source>
        <dbReference type="Proteomes" id="UP000655523"/>
    </source>
</evidence>
<reference evidence="3 4" key="1">
    <citation type="submission" date="2019-11" db="EMBL/GenBank/DDBJ databases">
        <title>Metabolism of dissolved organic matter in forest soils.</title>
        <authorList>
            <person name="Cyle K.T."/>
            <person name="Wilhelm R.C."/>
            <person name="Martinez C.E."/>
        </authorList>
    </citation>
    <scope>NUCLEOTIDE SEQUENCE [LARGE SCALE GENOMIC DNA]</scope>
    <source>
        <strain evidence="3 4">5N</strain>
    </source>
</reference>
<feature type="domain" description="Enoyl reductase (ER)" evidence="2">
    <location>
        <begin position="11"/>
        <end position="323"/>
    </location>
</feature>
<dbReference type="PANTHER" id="PTHR44154">
    <property type="entry name" value="QUINONE OXIDOREDUCTASE"/>
    <property type="match status" value="1"/>
</dbReference>
<dbReference type="SUPFAM" id="SSF51735">
    <property type="entry name" value="NAD(P)-binding Rossmann-fold domains"/>
    <property type="match status" value="1"/>
</dbReference>
<dbReference type="Gene3D" id="3.40.50.720">
    <property type="entry name" value="NAD(P)-binding Rossmann-like Domain"/>
    <property type="match status" value="1"/>
</dbReference>
<dbReference type="PANTHER" id="PTHR44154:SF1">
    <property type="entry name" value="QUINONE OXIDOREDUCTASE"/>
    <property type="match status" value="1"/>
</dbReference>
<dbReference type="InterPro" id="IPR013149">
    <property type="entry name" value="ADH-like_C"/>
</dbReference>